<protein>
    <submittedName>
        <fullName evidence="1">Uncharacterized protein</fullName>
    </submittedName>
</protein>
<sequence>MEATVDSIDFLIRSEDDFLNFLEEMKAREGLDSKEFIFPNVKFAGWPSLDINVKGERYHSSITSAMLFGMSMLNEEIQRAFATIRYGSQNLQRLTNEDKQRLDINFKISEGSSDAEGTTDKIINAVTDFLRDTMSGLNGWQKMLVIITMVGAASTCGYHYISENAVTERHATDRQVEIAKTTSDGINKAIEATLDYKIYGKSAISDKVTSHGQAGKSALVKQLAADPTVETVTLGNEKLTRQDLNTYNSRQSVDRERKERTDIFSIKGVTRTGPTNQDININVVRVSNDECFTIKASADVITQDELTAIVDALSNNSHIKISYLEVIEKGAVSIGQFNTIVSE</sequence>
<comment type="caution">
    <text evidence="1">The sequence shown here is derived from an EMBL/GenBank/DDBJ whole genome shotgun (WGS) entry which is preliminary data.</text>
</comment>
<dbReference type="AlphaFoldDB" id="A0A0K5DV98"/>
<proteinExistence type="predicted"/>
<dbReference type="Proteomes" id="UP000622722">
    <property type="component" value="Unassembled WGS sequence"/>
</dbReference>
<evidence type="ECO:0000313" key="2">
    <source>
        <dbReference type="Proteomes" id="UP000622722"/>
    </source>
</evidence>
<name>A0A0K5DV98_ECOLX</name>
<dbReference type="EMBL" id="JABXPW010000002">
    <property type="protein sequence ID" value="MBA7719454.1"/>
    <property type="molecule type" value="Genomic_DNA"/>
</dbReference>
<organism evidence="1 2">
    <name type="scientific">Escherichia coli</name>
    <dbReference type="NCBI Taxonomy" id="562"/>
    <lineage>
        <taxon>Bacteria</taxon>
        <taxon>Pseudomonadati</taxon>
        <taxon>Pseudomonadota</taxon>
        <taxon>Gammaproteobacteria</taxon>
        <taxon>Enterobacterales</taxon>
        <taxon>Enterobacteriaceae</taxon>
        <taxon>Escherichia</taxon>
    </lineage>
</organism>
<gene>
    <name evidence="1" type="ORF">HV209_12750</name>
</gene>
<accession>A0A0K5DV98</accession>
<dbReference type="RefSeq" id="WP_021530618.1">
    <property type="nucleotide sequence ID" value="NZ_AP024205.1"/>
</dbReference>
<reference evidence="1" key="1">
    <citation type="submission" date="2020-06" db="EMBL/GenBank/DDBJ databases">
        <title>REHAB project genomes.</title>
        <authorList>
            <person name="Shaw L.P."/>
        </authorList>
    </citation>
    <scope>NUCLEOTIDE SEQUENCE</scope>
    <source>
        <strain evidence="1">RHBSTW-00474</strain>
    </source>
</reference>
<evidence type="ECO:0000313" key="1">
    <source>
        <dbReference type="EMBL" id="MBA7719454.1"/>
    </source>
</evidence>